<organism evidence="2 3">
    <name type="scientific">Triticum urartu</name>
    <name type="common">Red wild einkorn</name>
    <name type="synonym">Crithodium urartu</name>
    <dbReference type="NCBI Taxonomy" id="4572"/>
    <lineage>
        <taxon>Eukaryota</taxon>
        <taxon>Viridiplantae</taxon>
        <taxon>Streptophyta</taxon>
        <taxon>Embryophyta</taxon>
        <taxon>Tracheophyta</taxon>
        <taxon>Spermatophyta</taxon>
        <taxon>Magnoliopsida</taxon>
        <taxon>Liliopsida</taxon>
        <taxon>Poales</taxon>
        <taxon>Poaceae</taxon>
        <taxon>BOP clade</taxon>
        <taxon>Pooideae</taxon>
        <taxon>Triticodae</taxon>
        <taxon>Triticeae</taxon>
        <taxon>Triticinae</taxon>
        <taxon>Triticum</taxon>
    </lineage>
</organism>
<feature type="compositionally biased region" description="Low complexity" evidence="1">
    <location>
        <begin position="1"/>
        <end position="19"/>
    </location>
</feature>
<evidence type="ECO:0000256" key="1">
    <source>
        <dbReference type="SAM" id="MobiDB-lite"/>
    </source>
</evidence>
<feature type="region of interest" description="Disordered" evidence="1">
    <location>
        <begin position="1"/>
        <end position="23"/>
    </location>
</feature>
<keyword evidence="3" id="KW-1185">Reference proteome</keyword>
<reference evidence="2" key="3">
    <citation type="submission" date="2022-06" db="UniProtKB">
        <authorList>
            <consortium name="EnsemblPlants"/>
        </authorList>
    </citation>
    <scope>IDENTIFICATION</scope>
</reference>
<evidence type="ECO:0000313" key="3">
    <source>
        <dbReference type="Proteomes" id="UP000015106"/>
    </source>
</evidence>
<dbReference type="Proteomes" id="UP000015106">
    <property type="component" value="Chromosome 1"/>
</dbReference>
<reference evidence="3" key="1">
    <citation type="journal article" date="2013" name="Nature">
        <title>Draft genome of the wheat A-genome progenitor Triticum urartu.</title>
        <authorList>
            <person name="Ling H.Q."/>
            <person name="Zhao S."/>
            <person name="Liu D."/>
            <person name="Wang J."/>
            <person name="Sun H."/>
            <person name="Zhang C."/>
            <person name="Fan H."/>
            <person name="Li D."/>
            <person name="Dong L."/>
            <person name="Tao Y."/>
            <person name="Gao C."/>
            <person name="Wu H."/>
            <person name="Li Y."/>
            <person name="Cui Y."/>
            <person name="Guo X."/>
            <person name="Zheng S."/>
            <person name="Wang B."/>
            <person name="Yu K."/>
            <person name="Liang Q."/>
            <person name="Yang W."/>
            <person name="Lou X."/>
            <person name="Chen J."/>
            <person name="Feng M."/>
            <person name="Jian J."/>
            <person name="Zhang X."/>
            <person name="Luo G."/>
            <person name="Jiang Y."/>
            <person name="Liu J."/>
            <person name="Wang Z."/>
            <person name="Sha Y."/>
            <person name="Zhang B."/>
            <person name="Wu H."/>
            <person name="Tang D."/>
            <person name="Shen Q."/>
            <person name="Xue P."/>
            <person name="Zou S."/>
            <person name="Wang X."/>
            <person name="Liu X."/>
            <person name="Wang F."/>
            <person name="Yang Y."/>
            <person name="An X."/>
            <person name="Dong Z."/>
            <person name="Zhang K."/>
            <person name="Zhang X."/>
            <person name="Luo M.C."/>
            <person name="Dvorak J."/>
            <person name="Tong Y."/>
            <person name="Wang J."/>
            <person name="Yang H."/>
            <person name="Li Z."/>
            <person name="Wang D."/>
            <person name="Zhang A."/>
            <person name="Wang J."/>
        </authorList>
    </citation>
    <scope>NUCLEOTIDE SEQUENCE</scope>
    <source>
        <strain evidence="3">cv. G1812</strain>
    </source>
</reference>
<evidence type="ECO:0000313" key="2">
    <source>
        <dbReference type="EnsemblPlants" id="TuG1812G0100004510.01.T01.cds314525"/>
    </source>
</evidence>
<proteinExistence type="predicted"/>
<name>A0A8R7K5V2_TRIUA</name>
<dbReference type="EnsemblPlants" id="TuG1812G0100004510.01.T01">
    <property type="protein sequence ID" value="TuG1812G0100004510.01.T01.cds314525"/>
    <property type="gene ID" value="TuG1812G0100004510.01"/>
</dbReference>
<accession>A0A8R7K5V2</accession>
<reference evidence="2" key="2">
    <citation type="submission" date="2018-03" db="EMBL/GenBank/DDBJ databases">
        <title>The Triticum urartu genome reveals the dynamic nature of wheat genome evolution.</title>
        <authorList>
            <person name="Ling H."/>
            <person name="Ma B."/>
            <person name="Shi X."/>
            <person name="Liu H."/>
            <person name="Dong L."/>
            <person name="Sun H."/>
            <person name="Cao Y."/>
            <person name="Gao Q."/>
            <person name="Zheng S."/>
            <person name="Li Y."/>
            <person name="Yu Y."/>
            <person name="Du H."/>
            <person name="Qi M."/>
            <person name="Li Y."/>
            <person name="Yu H."/>
            <person name="Cui Y."/>
            <person name="Wang N."/>
            <person name="Chen C."/>
            <person name="Wu H."/>
            <person name="Zhao Y."/>
            <person name="Zhang J."/>
            <person name="Li Y."/>
            <person name="Zhou W."/>
            <person name="Zhang B."/>
            <person name="Hu W."/>
            <person name="Eijk M."/>
            <person name="Tang J."/>
            <person name="Witsenboer H."/>
            <person name="Zhao S."/>
            <person name="Li Z."/>
            <person name="Zhang A."/>
            <person name="Wang D."/>
            <person name="Liang C."/>
        </authorList>
    </citation>
    <scope>NUCLEOTIDE SEQUENCE [LARGE SCALE GENOMIC DNA]</scope>
    <source>
        <strain evidence="2">cv. G1812</strain>
    </source>
</reference>
<dbReference type="AlphaFoldDB" id="A0A8R7K5V2"/>
<protein>
    <submittedName>
        <fullName evidence="2">Uncharacterized protein</fullName>
    </submittedName>
</protein>
<sequence>MVAVRPNPLRRLGNRRTGTPVKHSTAAAVSSISMLQPGVTMQSHNDLHSMITSRFRRPRISRRRGGHGRARRSGLGEDQGVVEIWVEVVWRGSGVRAGLDRMETVKGNQKHR</sequence>
<dbReference type="Gramene" id="TuG1812G0100004510.01.T01">
    <property type="protein sequence ID" value="TuG1812G0100004510.01.T01.cds314525"/>
    <property type="gene ID" value="TuG1812G0100004510.01"/>
</dbReference>